<evidence type="ECO:0000313" key="2">
    <source>
        <dbReference type="Proteomes" id="UP000054270"/>
    </source>
</evidence>
<proteinExistence type="predicted"/>
<name>A0A0D2NXX9_HYPSF</name>
<gene>
    <name evidence="1" type="ORF">HYPSUDRAFT_583001</name>
</gene>
<accession>A0A0D2NXX9</accession>
<protein>
    <submittedName>
        <fullName evidence="1">Uncharacterized protein</fullName>
    </submittedName>
</protein>
<organism evidence="1 2">
    <name type="scientific">Hypholoma sublateritium (strain FD-334 SS-4)</name>
    <dbReference type="NCBI Taxonomy" id="945553"/>
    <lineage>
        <taxon>Eukaryota</taxon>
        <taxon>Fungi</taxon>
        <taxon>Dikarya</taxon>
        <taxon>Basidiomycota</taxon>
        <taxon>Agaricomycotina</taxon>
        <taxon>Agaricomycetes</taxon>
        <taxon>Agaricomycetidae</taxon>
        <taxon>Agaricales</taxon>
        <taxon>Agaricineae</taxon>
        <taxon>Strophariaceae</taxon>
        <taxon>Hypholoma</taxon>
    </lineage>
</organism>
<reference evidence="2" key="1">
    <citation type="submission" date="2014-04" db="EMBL/GenBank/DDBJ databases">
        <title>Evolutionary Origins and Diversification of the Mycorrhizal Mutualists.</title>
        <authorList>
            <consortium name="DOE Joint Genome Institute"/>
            <consortium name="Mycorrhizal Genomics Consortium"/>
            <person name="Kohler A."/>
            <person name="Kuo A."/>
            <person name="Nagy L.G."/>
            <person name="Floudas D."/>
            <person name="Copeland A."/>
            <person name="Barry K.W."/>
            <person name="Cichocki N."/>
            <person name="Veneault-Fourrey C."/>
            <person name="LaButti K."/>
            <person name="Lindquist E.A."/>
            <person name="Lipzen A."/>
            <person name="Lundell T."/>
            <person name="Morin E."/>
            <person name="Murat C."/>
            <person name="Riley R."/>
            <person name="Ohm R."/>
            <person name="Sun H."/>
            <person name="Tunlid A."/>
            <person name="Henrissat B."/>
            <person name="Grigoriev I.V."/>
            <person name="Hibbett D.S."/>
            <person name="Martin F."/>
        </authorList>
    </citation>
    <scope>NUCLEOTIDE SEQUENCE [LARGE SCALE GENOMIC DNA]</scope>
    <source>
        <strain evidence="2">FD-334 SS-4</strain>
    </source>
</reference>
<dbReference type="AlphaFoldDB" id="A0A0D2NXX9"/>
<evidence type="ECO:0000313" key="1">
    <source>
        <dbReference type="EMBL" id="KJA23599.1"/>
    </source>
</evidence>
<dbReference type="EMBL" id="KN817542">
    <property type="protein sequence ID" value="KJA23599.1"/>
    <property type="molecule type" value="Genomic_DNA"/>
</dbReference>
<dbReference type="Proteomes" id="UP000054270">
    <property type="component" value="Unassembled WGS sequence"/>
</dbReference>
<sequence length="91" mass="10924">MENKFSLGRLRLCSTTSLKRREKKGKNIWGEDFGQPESNARRRRMDKISWLFLVFCYVSPHRRSSGGWCIWFSSARRERDKTHTLFRLNLV</sequence>
<keyword evidence="2" id="KW-1185">Reference proteome</keyword>